<dbReference type="SMART" id="SM00248">
    <property type="entry name" value="ANK"/>
    <property type="match status" value="7"/>
</dbReference>
<evidence type="ECO:0000313" key="5">
    <source>
        <dbReference type="Proteomes" id="UP000001542"/>
    </source>
</evidence>
<dbReference type="SMR" id="A2EZK1"/>
<protein>
    <submittedName>
        <fullName evidence="4">Ankyrin repeat protein, putative</fullName>
    </submittedName>
</protein>
<keyword evidence="5" id="KW-1185">Reference proteome</keyword>
<evidence type="ECO:0000313" key="4">
    <source>
        <dbReference type="EMBL" id="EAY01909.1"/>
    </source>
</evidence>
<name>A2EZK1_TRIV3</name>
<feature type="repeat" description="ANK" evidence="3">
    <location>
        <begin position="368"/>
        <end position="400"/>
    </location>
</feature>
<dbReference type="Pfam" id="PF12796">
    <property type="entry name" value="Ank_2"/>
    <property type="match status" value="2"/>
</dbReference>
<feature type="repeat" description="ANK" evidence="3">
    <location>
        <begin position="467"/>
        <end position="499"/>
    </location>
</feature>
<reference evidence="4" key="2">
    <citation type="journal article" date="2007" name="Science">
        <title>Draft genome sequence of the sexually transmitted pathogen Trichomonas vaginalis.</title>
        <authorList>
            <person name="Carlton J.M."/>
            <person name="Hirt R.P."/>
            <person name="Silva J.C."/>
            <person name="Delcher A.L."/>
            <person name="Schatz M."/>
            <person name="Zhao Q."/>
            <person name="Wortman J.R."/>
            <person name="Bidwell S.L."/>
            <person name="Alsmark U.C.M."/>
            <person name="Besteiro S."/>
            <person name="Sicheritz-Ponten T."/>
            <person name="Noel C.J."/>
            <person name="Dacks J.B."/>
            <person name="Foster P.G."/>
            <person name="Simillion C."/>
            <person name="Van de Peer Y."/>
            <person name="Miranda-Saavedra D."/>
            <person name="Barton G.J."/>
            <person name="Westrop G.D."/>
            <person name="Mueller S."/>
            <person name="Dessi D."/>
            <person name="Fiori P.L."/>
            <person name="Ren Q."/>
            <person name="Paulsen I."/>
            <person name="Zhang H."/>
            <person name="Bastida-Corcuera F.D."/>
            <person name="Simoes-Barbosa A."/>
            <person name="Brown M.T."/>
            <person name="Hayes R.D."/>
            <person name="Mukherjee M."/>
            <person name="Okumura C.Y."/>
            <person name="Schneider R."/>
            <person name="Smith A.J."/>
            <person name="Vanacova S."/>
            <person name="Villalvazo M."/>
            <person name="Haas B.J."/>
            <person name="Pertea M."/>
            <person name="Feldblyum T.V."/>
            <person name="Utterback T.R."/>
            <person name="Shu C.L."/>
            <person name="Osoegawa K."/>
            <person name="de Jong P.J."/>
            <person name="Hrdy I."/>
            <person name="Horvathova L."/>
            <person name="Zubacova Z."/>
            <person name="Dolezal P."/>
            <person name="Malik S.B."/>
            <person name="Logsdon J.M. Jr."/>
            <person name="Henze K."/>
            <person name="Gupta A."/>
            <person name="Wang C.C."/>
            <person name="Dunne R.L."/>
            <person name="Upcroft J.A."/>
            <person name="Upcroft P."/>
            <person name="White O."/>
            <person name="Salzberg S.L."/>
            <person name="Tang P."/>
            <person name="Chiu C.-H."/>
            <person name="Lee Y.-S."/>
            <person name="Embley T.M."/>
            <person name="Coombs G.H."/>
            <person name="Mottram J.C."/>
            <person name="Tachezy J."/>
            <person name="Fraser-Liggett C.M."/>
            <person name="Johnson P.J."/>
        </authorList>
    </citation>
    <scope>NUCLEOTIDE SEQUENCE [LARGE SCALE GENOMIC DNA]</scope>
    <source>
        <strain evidence="4">G3</strain>
    </source>
</reference>
<dbReference type="PRINTS" id="PR01415">
    <property type="entry name" value="ANKYRIN"/>
</dbReference>
<dbReference type="PANTHER" id="PTHR24188:SF29">
    <property type="entry name" value="GH09064P"/>
    <property type="match status" value="1"/>
</dbReference>
<dbReference type="RefSeq" id="XP_001314448.1">
    <property type="nucleotide sequence ID" value="XM_001314428.1"/>
</dbReference>
<dbReference type="InterPro" id="IPR002110">
    <property type="entry name" value="Ankyrin_rpt"/>
</dbReference>
<dbReference type="SUPFAM" id="SSF48403">
    <property type="entry name" value="Ankyrin repeat"/>
    <property type="match status" value="1"/>
</dbReference>
<dbReference type="KEGG" id="tva:4759738"/>
<evidence type="ECO:0000256" key="2">
    <source>
        <dbReference type="ARBA" id="ARBA00023043"/>
    </source>
</evidence>
<dbReference type="PROSITE" id="PS50297">
    <property type="entry name" value="ANK_REP_REGION"/>
    <property type="match status" value="6"/>
</dbReference>
<dbReference type="Gene3D" id="1.25.40.20">
    <property type="entry name" value="Ankyrin repeat-containing domain"/>
    <property type="match status" value="3"/>
</dbReference>
<feature type="repeat" description="ANK" evidence="3">
    <location>
        <begin position="500"/>
        <end position="532"/>
    </location>
</feature>
<dbReference type="VEuPathDB" id="TrichDB:TVAGG3_0923350"/>
<proteinExistence type="predicted"/>
<keyword evidence="2 3" id="KW-0040">ANK repeat</keyword>
<dbReference type="STRING" id="5722.A2EZK1"/>
<dbReference type="InterPro" id="IPR036770">
    <property type="entry name" value="Ankyrin_rpt-contain_sf"/>
</dbReference>
<sequence length="552" mass="62129">MVQIQLNNEILQRMNSCHTNEKIILSINHAEITLNKYFAIAISRNIFSKFKLDNNIAKFGITVPIESIETYSVVKDILQYNKTEIECDQKILNDLFHIGTVLGINVLIDLYKTHVIDHMIIDKNNCLQLLDFYYNTQLDEKMTECCEFISSHFYEIEENQLKTITKGYASDILERIISSAKLLIKNEDSLADFIISIAQENEKFFSLIEYIHFEFCNEKVINKLLQISNENNYINIIKSLHDSLLRSKNQNRNYSRFKVPDEIITKIDELKKSGSEEANLNFLDELLSTGNQATLSFVLNDVLQRSRRGKSEMLSQACQDGILIMIKLLIKCGCDIEDKDHEGLTPLIHALINHHFDVANYLISVGANKETPLFVFACEGDLEIVKYLISIGADKEAKDNYGSTPLIIASRNGHLEVVQYLISVGADKEAKDNYGSTPLIEASNIGHLEVVKYLISVGADKEAKDNDGDTPLIIASDNGDLEVVQYLISVGANKEAKNNDGDTPLIEASKYGHLEVVQYLISAGADKEAKNNDGKTAFDKGNEDICNFLSSN</sequence>
<dbReference type="InParanoid" id="A2EZK1"/>
<dbReference type="OrthoDB" id="194358at2759"/>
<dbReference type="Pfam" id="PF00023">
    <property type="entry name" value="Ank"/>
    <property type="match status" value="1"/>
</dbReference>
<dbReference type="Proteomes" id="UP000001542">
    <property type="component" value="Unassembled WGS sequence"/>
</dbReference>
<keyword evidence="1" id="KW-0677">Repeat</keyword>
<feature type="repeat" description="ANK" evidence="3">
    <location>
        <begin position="342"/>
        <end position="368"/>
    </location>
</feature>
<dbReference type="VEuPathDB" id="TrichDB:TVAG_068750"/>
<organism evidence="4 5">
    <name type="scientific">Trichomonas vaginalis (strain ATCC PRA-98 / G3)</name>
    <dbReference type="NCBI Taxonomy" id="412133"/>
    <lineage>
        <taxon>Eukaryota</taxon>
        <taxon>Metamonada</taxon>
        <taxon>Parabasalia</taxon>
        <taxon>Trichomonadida</taxon>
        <taxon>Trichomonadidae</taxon>
        <taxon>Trichomonas</taxon>
    </lineage>
</organism>
<dbReference type="eggNOG" id="KOG0504">
    <property type="taxonomic scope" value="Eukaryota"/>
</dbReference>
<accession>A2EZK1</accession>
<dbReference type="EMBL" id="DS113553">
    <property type="protein sequence ID" value="EAY01909.1"/>
    <property type="molecule type" value="Genomic_DNA"/>
</dbReference>
<dbReference type="PANTHER" id="PTHR24188">
    <property type="entry name" value="ANKYRIN REPEAT PROTEIN"/>
    <property type="match status" value="1"/>
</dbReference>
<reference evidence="4" key="1">
    <citation type="submission" date="2006-10" db="EMBL/GenBank/DDBJ databases">
        <authorList>
            <person name="Amadeo P."/>
            <person name="Zhao Q."/>
            <person name="Wortman J."/>
            <person name="Fraser-Liggett C."/>
            <person name="Carlton J."/>
        </authorList>
    </citation>
    <scope>NUCLEOTIDE SEQUENCE</scope>
    <source>
        <strain evidence="4">G3</strain>
    </source>
</reference>
<feature type="repeat" description="ANK" evidence="3">
    <location>
        <begin position="401"/>
        <end position="433"/>
    </location>
</feature>
<dbReference type="PROSITE" id="PS50088">
    <property type="entry name" value="ANK_REPEAT"/>
    <property type="match status" value="6"/>
</dbReference>
<gene>
    <name evidence="4" type="ORF">TVAG_068750</name>
</gene>
<evidence type="ECO:0000256" key="1">
    <source>
        <dbReference type="ARBA" id="ARBA00022737"/>
    </source>
</evidence>
<evidence type="ECO:0000256" key="3">
    <source>
        <dbReference type="PROSITE-ProRule" id="PRU00023"/>
    </source>
</evidence>
<feature type="repeat" description="ANK" evidence="3">
    <location>
        <begin position="434"/>
        <end position="466"/>
    </location>
</feature>
<dbReference type="AlphaFoldDB" id="A2EZK1"/>